<protein>
    <submittedName>
        <fullName evidence="2">Uncharacterized protein</fullName>
    </submittedName>
</protein>
<feature type="compositionally biased region" description="Basic and acidic residues" evidence="1">
    <location>
        <begin position="30"/>
        <end position="40"/>
    </location>
</feature>
<dbReference type="OrthoDB" id="2744543at2759"/>
<dbReference type="Proteomes" id="UP000193067">
    <property type="component" value="Unassembled WGS sequence"/>
</dbReference>
<proteinExistence type="predicted"/>
<name>A0A1Y2IT65_TRAC3</name>
<evidence type="ECO:0000313" key="3">
    <source>
        <dbReference type="Proteomes" id="UP000193067"/>
    </source>
</evidence>
<accession>A0A1Y2IT65</accession>
<feature type="region of interest" description="Disordered" evidence="1">
    <location>
        <begin position="1"/>
        <end position="41"/>
    </location>
</feature>
<evidence type="ECO:0000313" key="2">
    <source>
        <dbReference type="EMBL" id="OSD04345.1"/>
    </source>
</evidence>
<organism evidence="2 3">
    <name type="scientific">Trametes coccinea (strain BRFM310)</name>
    <name type="common">Pycnoporus coccineus</name>
    <dbReference type="NCBI Taxonomy" id="1353009"/>
    <lineage>
        <taxon>Eukaryota</taxon>
        <taxon>Fungi</taxon>
        <taxon>Dikarya</taxon>
        <taxon>Basidiomycota</taxon>
        <taxon>Agaricomycotina</taxon>
        <taxon>Agaricomycetes</taxon>
        <taxon>Polyporales</taxon>
        <taxon>Polyporaceae</taxon>
        <taxon>Trametes</taxon>
    </lineage>
</organism>
<reference evidence="2 3" key="1">
    <citation type="journal article" date="2015" name="Biotechnol. Biofuels">
        <title>Enhanced degradation of softwood versus hardwood by the white-rot fungus Pycnoporus coccineus.</title>
        <authorList>
            <person name="Couturier M."/>
            <person name="Navarro D."/>
            <person name="Chevret D."/>
            <person name="Henrissat B."/>
            <person name="Piumi F."/>
            <person name="Ruiz-Duenas F.J."/>
            <person name="Martinez A.T."/>
            <person name="Grigoriev I.V."/>
            <person name="Riley R."/>
            <person name="Lipzen A."/>
            <person name="Berrin J.G."/>
            <person name="Master E.R."/>
            <person name="Rosso M.N."/>
        </authorList>
    </citation>
    <scope>NUCLEOTIDE SEQUENCE [LARGE SCALE GENOMIC DNA]</scope>
    <source>
        <strain evidence="2 3">BRFM310</strain>
    </source>
</reference>
<sequence>MRLQRAALRATSQERPTGVHPVREQAMMGERSKSTSDSHLVRNHNGTIMAPLAVESLEYIEIPRAVQTTQDAMRNDSMAHYFNDVDTVPGRKWRGRASLVMNYTDEILRHRAWTINHGEAVLTLRLPGDSQGPLLPLFTPLLKTTDTEELTKARAIMLTQSGCAL</sequence>
<gene>
    <name evidence="2" type="ORF">PYCCODRAFT_149035</name>
</gene>
<keyword evidence="3" id="KW-1185">Reference proteome</keyword>
<dbReference type="EMBL" id="KZ084097">
    <property type="protein sequence ID" value="OSD04345.1"/>
    <property type="molecule type" value="Genomic_DNA"/>
</dbReference>
<dbReference type="STRING" id="1353009.A0A1Y2IT65"/>
<dbReference type="AlphaFoldDB" id="A0A1Y2IT65"/>
<evidence type="ECO:0000256" key="1">
    <source>
        <dbReference type="SAM" id="MobiDB-lite"/>
    </source>
</evidence>